<dbReference type="FunFam" id="3.20.20.60:FF:000003">
    <property type="entry name" value="3-methyl-2-oxobutanoate hydroxymethyltransferase"/>
    <property type="match status" value="1"/>
</dbReference>
<evidence type="ECO:0000313" key="13">
    <source>
        <dbReference type="Proteomes" id="UP000231962"/>
    </source>
</evidence>
<sequence length="266" mass="28777">MRDVHKVFPRGNKPLPRKISVLTCYDFTFAKLLEEAEVDSILVGDSLGMVVQGQRSTLPVTLDEMIYHAKAARRGAPKTFIVTDLPFLSYQVSLEDAIQNAGRVMKETDCDAVKIEGGSDEILELVRKLERIGVPVMGHIGLTPQSINVFGGHKVQGKADQESAKLLREAKDLSNAGAFSVVLELVPAHLANEITSSIHVPTIGIGAGPGTDGQVLVLYDLLGLNKDFHPKFLKTFLDGHGAVLGAIQKYKGEVESGTYPGPENSY</sequence>
<feature type="binding site" evidence="7 9">
    <location>
        <begin position="45"/>
        <end position="46"/>
    </location>
    <ligand>
        <name>3-methyl-2-oxobutanoate</name>
        <dbReference type="ChEBI" id="CHEBI:11851"/>
    </ligand>
</feature>
<evidence type="ECO:0000313" key="14">
    <source>
        <dbReference type="Proteomes" id="UP000231990"/>
    </source>
</evidence>
<dbReference type="AlphaFoldDB" id="A0A2M9ZID2"/>
<gene>
    <name evidence="7 12" type="primary">panB</name>
    <name evidence="11" type="ORF">CH360_17960</name>
    <name evidence="12" type="ORF">CH373_18020</name>
</gene>
<dbReference type="CDD" id="cd06557">
    <property type="entry name" value="KPHMT-like"/>
    <property type="match status" value="1"/>
</dbReference>
<dbReference type="InterPro" id="IPR015813">
    <property type="entry name" value="Pyrv/PenolPyrv_kinase-like_dom"/>
</dbReference>
<name>A0A2M9ZID2_9LEPT</name>
<evidence type="ECO:0000256" key="4">
    <source>
        <dbReference type="ARBA" id="ARBA00022655"/>
    </source>
</evidence>
<dbReference type="Proteomes" id="UP000231962">
    <property type="component" value="Unassembled WGS sequence"/>
</dbReference>
<keyword evidence="7" id="KW-0963">Cytoplasm</keyword>
<feature type="binding site" evidence="7 10">
    <location>
        <position position="84"/>
    </location>
    <ligand>
        <name>Mg(2+)</name>
        <dbReference type="ChEBI" id="CHEBI:18420"/>
    </ligand>
</feature>
<organism evidence="12 14">
    <name type="scientific">Leptospira perolatii</name>
    <dbReference type="NCBI Taxonomy" id="2023191"/>
    <lineage>
        <taxon>Bacteria</taxon>
        <taxon>Pseudomonadati</taxon>
        <taxon>Spirochaetota</taxon>
        <taxon>Spirochaetia</taxon>
        <taxon>Leptospirales</taxon>
        <taxon>Leptospiraceae</taxon>
        <taxon>Leptospira</taxon>
    </lineage>
</organism>
<dbReference type="GO" id="GO:0032259">
    <property type="term" value="P:methylation"/>
    <property type="evidence" value="ECO:0007669"/>
    <property type="project" value="UniProtKB-KW"/>
</dbReference>
<comment type="catalytic activity">
    <reaction evidence="7">
        <text>(6R)-5,10-methylene-5,6,7,8-tetrahydrofolate + 3-methyl-2-oxobutanoate + H2O = 2-dehydropantoate + (6S)-5,6,7,8-tetrahydrofolate</text>
        <dbReference type="Rhea" id="RHEA:11824"/>
        <dbReference type="ChEBI" id="CHEBI:11561"/>
        <dbReference type="ChEBI" id="CHEBI:11851"/>
        <dbReference type="ChEBI" id="CHEBI:15377"/>
        <dbReference type="ChEBI" id="CHEBI:15636"/>
        <dbReference type="ChEBI" id="CHEBI:57453"/>
        <dbReference type="EC" id="2.1.2.11"/>
    </reaction>
</comment>
<dbReference type="UniPathway" id="UPA00028">
    <property type="reaction ID" value="UER00003"/>
</dbReference>
<dbReference type="GO" id="GO:0003864">
    <property type="term" value="F:3-methyl-2-oxobutanoate hydroxymethyltransferase activity"/>
    <property type="evidence" value="ECO:0007669"/>
    <property type="project" value="UniProtKB-UniRule"/>
</dbReference>
<comment type="pathway">
    <text evidence="1 7">Cofactor biosynthesis; (R)-pantothenate biosynthesis; (R)-pantoate from 3-methyl-2-oxobutanoate: step 1/2.</text>
</comment>
<dbReference type="EMBL" id="NPDZ01000022">
    <property type="protein sequence ID" value="PJZ71724.1"/>
    <property type="molecule type" value="Genomic_DNA"/>
</dbReference>
<evidence type="ECO:0000256" key="5">
    <source>
        <dbReference type="ARBA" id="ARBA00022679"/>
    </source>
</evidence>
<evidence type="ECO:0000313" key="12">
    <source>
        <dbReference type="EMBL" id="PJZ71724.1"/>
    </source>
</evidence>
<dbReference type="SUPFAM" id="SSF51621">
    <property type="entry name" value="Phosphoenolpyruvate/pyruvate domain"/>
    <property type="match status" value="1"/>
</dbReference>
<dbReference type="RefSeq" id="WP_100715483.1">
    <property type="nucleotide sequence ID" value="NZ_NPDY01000034.1"/>
</dbReference>
<dbReference type="OrthoDB" id="9781789at2"/>
<comment type="subcellular location">
    <subcellularLocation>
        <location evidence="7">Cytoplasm</location>
    </subcellularLocation>
</comment>
<dbReference type="PANTHER" id="PTHR20881">
    <property type="entry name" value="3-METHYL-2-OXOBUTANOATE HYDROXYMETHYLTRANSFERASE"/>
    <property type="match status" value="1"/>
</dbReference>
<dbReference type="NCBIfam" id="TIGR00222">
    <property type="entry name" value="panB"/>
    <property type="match status" value="1"/>
</dbReference>
<evidence type="ECO:0000256" key="3">
    <source>
        <dbReference type="ARBA" id="ARBA00011424"/>
    </source>
</evidence>
<keyword evidence="7 10" id="KW-0479">Metal-binding</keyword>
<comment type="caution">
    <text evidence="12">The sequence shown here is derived from an EMBL/GenBank/DDBJ whole genome shotgun (WGS) entry which is preliminary data.</text>
</comment>
<dbReference type="Proteomes" id="UP000231990">
    <property type="component" value="Unassembled WGS sequence"/>
</dbReference>
<dbReference type="PANTHER" id="PTHR20881:SF0">
    <property type="entry name" value="3-METHYL-2-OXOBUTANOATE HYDROXYMETHYLTRANSFERASE"/>
    <property type="match status" value="1"/>
</dbReference>
<feature type="active site" description="Proton acceptor" evidence="7 8">
    <location>
        <position position="184"/>
    </location>
</feature>
<evidence type="ECO:0000256" key="10">
    <source>
        <dbReference type="PIRSR" id="PIRSR000388-3"/>
    </source>
</evidence>
<keyword evidence="12" id="KW-0489">Methyltransferase</keyword>
<evidence type="ECO:0000256" key="7">
    <source>
        <dbReference type="HAMAP-Rule" id="MF_00156"/>
    </source>
</evidence>
<dbReference type="GO" id="GO:0015940">
    <property type="term" value="P:pantothenate biosynthetic process"/>
    <property type="evidence" value="ECO:0007669"/>
    <property type="project" value="UniProtKB-UniRule"/>
</dbReference>
<dbReference type="NCBIfam" id="NF001452">
    <property type="entry name" value="PRK00311.1"/>
    <property type="match status" value="1"/>
</dbReference>
<keyword evidence="4 7" id="KW-0566">Pantothenate biosynthesis</keyword>
<keyword evidence="5 7" id="KW-0808">Transferase</keyword>
<evidence type="ECO:0000313" key="11">
    <source>
        <dbReference type="EMBL" id="PJZ68105.1"/>
    </source>
</evidence>
<dbReference type="EC" id="2.1.2.11" evidence="7"/>
<keyword evidence="13" id="KW-1185">Reference proteome</keyword>
<comment type="function">
    <text evidence="6 7">Catalyzes the reversible reaction in which hydroxymethyl group from 5,10-methylenetetrahydrofolate is transferred onto alpha-ketoisovalerate to form ketopantoate.</text>
</comment>
<proteinExistence type="inferred from homology"/>
<dbReference type="EMBL" id="NPDY01000034">
    <property type="protein sequence ID" value="PJZ68105.1"/>
    <property type="molecule type" value="Genomic_DNA"/>
</dbReference>
<evidence type="ECO:0000256" key="8">
    <source>
        <dbReference type="PIRSR" id="PIRSR000388-1"/>
    </source>
</evidence>
<comment type="subunit">
    <text evidence="3 7">Homodecamer; pentamer of dimers.</text>
</comment>
<dbReference type="Pfam" id="PF02548">
    <property type="entry name" value="Pantoate_transf"/>
    <property type="match status" value="1"/>
</dbReference>
<protein>
    <recommendedName>
        <fullName evidence="7">3-methyl-2-oxobutanoate hydroxymethyltransferase</fullName>
        <ecNumber evidence="7">2.1.2.11</ecNumber>
    </recommendedName>
    <alternativeName>
        <fullName evidence="7">Ketopantoate hydroxymethyltransferase</fullName>
        <shortName evidence="7">KPHMT</shortName>
    </alternativeName>
</protein>
<dbReference type="PIRSF" id="PIRSF000388">
    <property type="entry name" value="Pantoate_hydroxy_MeTrfase"/>
    <property type="match status" value="1"/>
</dbReference>
<comment type="similarity">
    <text evidence="2 7">Belongs to the PanB family.</text>
</comment>
<evidence type="ECO:0000256" key="1">
    <source>
        <dbReference type="ARBA" id="ARBA00005033"/>
    </source>
</evidence>
<keyword evidence="7 10" id="KW-0460">Magnesium</keyword>
<accession>A0A2M9ZID2</accession>
<feature type="binding site" evidence="7 9">
    <location>
        <position position="114"/>
    </location>
    <ligand>
        <name>3-methyl-2-oxobutanoate</name>
        <dbReference type="ChEBI" id="CHEBI:11851"/>
    </ligand>
</feature>
<evidence type="ECO:0000256" key="6">
    <source>
        <dbReference type="ARBA" id="ARBA00056497"/>
    </source>
</evidence>
<dbReference type="GO" id="GO:0008168">
    <property type="term" value="F:methyltransferase activity"/>
    <property type="evidence" value="ECO:0007669"/>
    <property type="project" value="UniProtKB-KW"/>
</dbReference>
<evidence type="ECO:0000256" key="2">
    <source>
        <dbReference type="ARBA" id="ARBA00008676"/>
    </source>
</evidence>
<dbReference type="InterPro" id="IPR003700">
    <property type="entry name" value="Pantoate_hydroxy_MeTrfase"/>
</dbReference>
<dbReference type="GO" id="GO:0000287">
    <property type="term" value="F:magnesium ion binding"/>
    <property type="evidence" value="ECO:0007669"/>
    <property type="project" value="TreeGrafter"/>
</dbReference>
<reference evidence="13 14" key="1">
    <citation type="submission" date="2017-07" db="EMBL/GenBank/DDBJ databases">
        <title>Leptospira spp. isolated from tropical soils.</title>
        <authorList>
            <person name="Thibeaux R."/>
            <person name="Iraola G."/>
            <person name="Ferres I."/>
            <person name="Bierque E."/>
            <person name="Girault D."/>
            <person name="Soupe-Gilbert M.-E."/>
            <person name="Picardeau M."/>
            <person name="Goarant C."/>
        </authorList>
    </citation>
    <scope>NUCLEOTIDE SEQUENCE [LARGE SCALE GENOMIC DNA]</scope>
    <source>
        <strain evidence="12 14">FH1-B-B1</strain>
        <strain evidence="11 13">FH1-B-C1</strain>
    </source>
</reference>
<dbReference type="HAMAP" id="MF_00156">
    <property type="entry name" value="PanB"/>
    <property type="match status" value="1"/>
</dbReference>
<dbReference type="InterPro" id="IPR040442">
    <property type="entry name" value="Pyrv_kinase-like_dom_sf"/>
</dbReference>
<dbReference type="Gene3D" id="3.20.20.60">
    <property type="entry name" value="Phosphoenolpyruvate-binding domains"/>
    <property type="match status" value="1"/>
</dbReference>
<feature type="binding site" evidence="7 10">
    <location>
        <position position="45"/>
    </location>
    <ligand>
        <name>Mg(2+)</name>
        <dbReference type="ChEBI" id="CHEBI:18420"/>
    </ligand>
</feature>
<feature type="binding site" evidence="7 10">
    <location>
        <position position="116"/>
    </location>
    <ligand>
        <name>Mg(2+)</name>
        <dbReference type="ChEBI" id="CHEBI:18420"/>
    </ligand>
</feature>
<feature type="binding site" evidence="7 9">
    <location>
        <position position="84"/>
    </location>
    <ligand>
        <name>3-methyl-2-oxobutanoate</name>
        <dbReference type="ChEBI" id="CHEBI:11851"/>
    </ligand>
</feature>
<evidence type="ECO:0000256" key="9">
    <source>
        <dbReference type="PIRSR" id="PIRSR000388-2"/>
    </source>
</evidence>
<comment type="cofactor">
    <cofactor evidence="7 10">
        <name>Mg(2+)</name>
        <dbReference type="ChEBI" id="CHEBI:18420"/>
    </cofactor>
    <text evidence="7 10">Binds 1 Mg(2+) ion per subunit.</text>
</comment>
<dbReference type="GO" id="GO:0005737">
    <property type="term" value="C:cytoplasm"/>
    <property type="evidence" value="ECO:0007669"/>
    <property type="project" value="UniProtKB-SubCell"/>
</dbReference>